<feature type="transmembrane region" description="Helical" evidence="19">
    <location>
        <begin position="182"/>
        <end position="201"/>
    </location>
</feature>
<feature type="transmembrane region" description="Helical" evidence="19">
    <location>
        <begin position="60"/>
        <end position="93"/>
    </location>
</feature>
<evidence type="ECO:0000256" key="7">
    <source>
        <dbReference type="ARBA" id="ARBA00019373"/>
    </source>
</evidence>
<proteinExistence type="inferred from homology"/>
<comment type="subcellular location">
    <subcellularLocation>
        <location evidence="2">Cell membrane</location>
        <topology evidence="2">Multi-pass membrane protein</topology>
    </subcellularLocation>
</comment>
<dbReference type="Proteomes" id="UP000313645">
    <property type="component" value="Unassembled WGS sequence"/>
</dbReference>
<name>A0ABY1ZPF8_9GAMM</name>
<evidence type="ECO:0000256" key="19">
    <source>
        <dbReference type="SAM" id="Phobius"/>
    </source>
</evidence>
<comment type="pathway">
    <text evidence="3 18">Phospholipid metabolism; CDP-diacylglycerol biosynthesis; CDP-diacylglycerol from sn-glycerol 3-phosphate: step 3/3.</text>
</comment>
<evidence type="ECO:0000256" key="11">
    <source>
        <dbReference type="ARBA" id="ARBA00022692"/>
    </source>
</evidence>
<evidence type="ECO:0000256" key="1">
    <source>
        <dbReference type="ARBA" id="ARBA00001698"/>
    </source>
</evidence>
<evidence type="ECO:0000256" key="16">
    <source>
        <dbReference type="ARBA" id="ARBA00023209"/>
    </source>
</evidence>
<keyword evidence="15 19" id="KW-0472">Membrane</keyword>
<keyword evidence="13 19" id="KW-1133">Transmembrane helix</keyword>
<evidence type="ECO:0000256" key="9">
    <source>
        <dbReference type="ARBA" id="ARBA00022516"/>
    </source>
</evidence>
<keyword evidence="11 18" id="KW-0812">Transmembrane</keyword>
<comment type="pathway">
    <text evidence="4">Lipid metabolism.</text>
</comment>
<evidence type="ECO:0000256" key="8">
    <source>
        <dbReference type="ARBA" id="ARBA00022475"/>
    </source>
</evidence>
<evidence type="ECO:0000256" key="14">
    <source>
        <dbReference type="ARBA" id="ARBA00023098"/>
    </source>
</evidence>
<feature type="transmembrane region" description="Helical" evidence="19">
    <location>
        <begin position="143"/>
        <end position="161"/>
    </location>
</feature>
<dbReference type="PANTHER" id="PTHR46382">
    <property type="entry name" value="PHOSPHATIDATE CYTIDYLYLTRANSFERASE"/>
    <property type="match status" value="1"/>
</dbReference>
<dbReference type="PROSITE" id="PS01315">
    <property type="entry name" value="CDS"/>
    <property type="match status" value="1"/>
</dbReference>
<evidence type="ECO:0000256" key="13">
    <source>
        <dbReference type="ARBA" id="ARBA00022989"/>
    </source>
</evidence>
<comment type="catalytic activity">
    <reaction evidence="1 18">
        <text>a 1,2-diacyl-sn-glycero-3-phosphate + CTP + H(+) = a CDP-1,2-diacyl-sn-glycerol + diphosphate</text>
        <dbReference type="Rhea" id="RHEA:16229"/>
        <dbReference type="ChEBI" id="CHEBI:15378"/>
        <dbReference type="ChEBI" id="CHEBI:33019"/>
        <dbReference type="ChEBI" id="CHEBI:37563"/>
        <dbReference type="ChEBI" id="CHEBI:58332"/>
        <dbReference type="ChEBI" id="CHEBI:58608"/>
        <dbReference type="EC" id="2.7.7.41"/>
    </reaction>
</comment>
<dbReference type="RefSeq" id="WP_131480973.1">
    <property type="nucleotide sequence ID" value="NZ_SJDL01000010.1"/>
</dbReference>
<reference evidence="20 21" key="1">
    <citation type="submission" date="2019-02" db="EMBL/GenBank/DDBJ databases">
        <title>Marinobacter halodurans sp. nov., a marine bacterium isolated from sea tidal flat.</title>
        <authorList>
            <person name="Yoo Y."/>
            <person name="Lee D.W."/>
            <person name="Kim B.S."/>
            <person name="Kim J.-J."/>
        </authorList>
    </citation>
    <scope>NUCLEOTIDE SEQUENCE [LARGE SCALE GENOMIC DNA]</scope>
    <source>
        <strain evidence="20 21">YJ-S3-2</strain>
    </source>
</reference>
<evidence type="ECO:0000256" key="2">
    <source>
        <dbReference type="ARBA" id="ARBA00004651"/>
    </source>
</evidence>
<keyword evidence="9" id="KW-0444">Lipid biosynthesis</keyword>
<keyword evidence="8" id="KW-1003">Cell membrane</keyword>
<comment type="caution">
    <text evidence="20">The sequence shown here is derived from an EMBL/GenBank/DDBJ whole genome shotgun (WGS) entry which is preliminary data.</text>
</comment>
<comment type="similarity">
    <text evidence="5 18">Belongs to the CDS family.</text>
</comment>
<keyword evidence="21" id="KW-1185">Reference proteome</keyword>
<dbReference type="Pfam" id="PF01148">
    <property type="entry name" value="CTP_transf_1"/>
    <property type="match status" value="1"/>
</dbReference>
<evidence type="ECO:0000256" key="10">
    <source>
        <dbReference type="ARBA" id="ARBA00022679"/>
    </source>
</evidence>
<dbReference type="GO" id="GO:0016779">
    <property type="term" value="F:nucleotidyltransferase activity"/>
    <property type="evidence" value="ECO:0007669"/>
    <property type="project" value="UniProtKB-KW"/>
</dbReference>
<accession>A0ABY1ZPF8</accession>
<feature type="transmembrane region" description="Helical" evidence="19">
    <location>
        <begin position="105"/>
        <end position="123"/>
    </location>
</feature>
<keyword evidence="17" id="KW-1208">Phospholipid metabolism</keyword>
<dbReference type="EMBL" id="SJDL01000010">
    <property type="protein sequence ID" value="TBW56678.1"/>
    <property type="molecule type" value="Genomic_DNA"/>
</dbReference>
<evidence type="ECO:0000256" key="12">
    <source>
        <dbReference type="ARBA" id="ARBA00022695"/>
    </source>
</evidence>
<evidence type="ECO:0000256" key="5">
    <source>
        <dbReference type="ARBA" id="ARBA00010185"/>
    </source>
</evidence>
<evidence type="ECO:0000256" key="18">
    <source>
        <dbReference type="RuleBase" id="RU003938"/>
    </source>
</evidence>
<dbReference type="PROSITE" id="PS51257">
    <property type="entry name" value="PROKAR_LIPOPROTEIN"/>
    <property type="match status" value="1"/>
</dbReference>
<keyword evidence="10 18" id="KW-0808">Transferase</keyword>
<evidence type="ECO:0000313" key="20">
    <source>
        <dbReference type="EMBL" id="TBW56678.1"/>
    </source>
</evidence>
<dbReference type="EC" id="2.7.7.41" evidence="6 18"/>
<sequence length="280" mass="29555">MLKTRVITALILAPIAIGCIFFLPPLGFALFTGIIISIGAWEWANMAGMTAGPARIGYALATALVLFLLLQSTALTVLLLSVIWWIVALLLVRAYPGGSQRWQPVPVRALMGGLVLVPAWVGLNQLRSGDFHLANADNNLLLLLYVFCVVWVADIGAYFAGRAFGNAKLAPRVSPGKSWAGVWGGLAAVATLSLIVSLVIGCSATETGLLLVVSLITGAVSVLGDLLESMLKRFRGIKDSSQLLPGHGGIMDRIDSLTAAIPVFALCITLLGWLQVSPIA</sequence>
<feature type="transmembrane region" description="Helical" evidence="19">
    <location>
        <begin position="207"/>
        <end position="227"/>
    </location>
</feature>
<evidence type="ECO:0000313" key="21">
    <source>
        <dbReference type="Proteomes" id="UP000313645"/>
    </source>
</evidence>
<organism evidence="20 21">
    <name type="scientific">Marinobacter halodurans</name>
    <dbReference type="NCBI Taxonomy" id="2528979"/>
    <lineage>
        <taxon>Bacteria</taxon>
        <taxon>Pseudomonadati</taxon>
        <taxon>Pseudomonadota</taxon>
        <taxon>Gammaproteobacteria</taxon>
        <taxon>Pseudomonadales</taxon>
        <taxon>Marinobacteraceae</taxon>
        <taxon>Marinobacter</taxon>
    </lineage>
</organism>
<protein>
    <recommendedName>
        <fullName evidence="7 18">Phosphatidate cytidylyltransferase</fullName>
        <ecNumber evidence="6 18">2.7.7.41</ecNumber>
    </recommendedName>
</protein>
<gene>
    <name evidence="20" type="ORF">EZI54_08505</name>
</gene>
<keyword evidence="12 18" id="KW-0548">Nucleotidyltransferase</keyword>
<evidence type="ECO:0000256" key="15">
    <source>
        <dbReference type="ARBA" id="ARBA00023136"/>
    </source>
</evidence>
<dbReference type="InterPro" id="IPR000374">
    <property type="entry name" value="PC_trans"/>
</dbReference>
<evidence type="ECO:0000256" key="3">
    <source>
        <dbReference type="ARBA" id="ARBA00005119"/>
    </source>
</evidence>
<dbReference type="PANTHER" id="PTHR46382:SF1">
    <property type="entry name" value="PHOSPHATIDATE CYTIDYLYLTRANSFERASE"/>
    <property type="match status" value="1"/>
</dbReference>
<evidence type="ECO:0000256" key="4">
    <source>
        <dbReference type="ARBA" id="ARBA00005189"/>
    </source>
</evidence>
<keyword evidence="14" id="KW-0443">Lipid metabolism</keyword>
<keyword evidence="16" id="KW-0594">Phospholipid biosynthesis</keyword>
<feature type="transmembrane region" description="Helical" evidence="19">
    <location>
        <begin position="257"/>
        <end position="276"/>
    </location>
</feature>
<evidence type="ECO:0000256" key="6">
    <source>
        <dbReference type="ARBA" id="ARBA00012487"/>
    </source>
</evidence>
<evidence type="ECO:0000256" key="17">
    <source>
        <dbReference type="ARBA" id="ARBA00023264"/>
    </source>
</evidence>
<feature type="transmembrane region" description="Helical" evidence="19">
    <location>
        <begin position="7"/>
        <end position="40"/>
    </location>
</feature>